<name>A0ABI7ZSP4_FELCA</name>
<keyword evidence="3" id="KW-1185">Reference proteome</keyword>
<evidence type="ECO:0000313" key="2">
    <source>
        <dbReference type="Ensembl" id="ENSFCTP00005050103.1"/>
    </source>
</evidence>
<reference evidence="2" key="2">
    <citation type="submission" date="2025-08" db="UniProtKB">
        <authorList>
            <consortium name="Ensembl"/>
        </authorList>
    </citation>
    <scope>IDENTIFICATION</scope>
    <source>
        <strain evidence="2">breed Abyssinian</strain>
    </source>
</reference>
<accession>A0ABI7ZSP4</accession>
<dbReference type="GeneTree" id="ENSGT00940000161443"/>
<feature type="region of interest" description="Disordered" evidence="1">
    <location>
        <begin position="51"/>
        <end position="75"/>
    </location>
</feature>
<evidence type="ECO:0000313" key="3">
    <source>
        <dbReference type="Proteomes" id="UP000823872"/>
    </source>
</evidence>
<evidence type="ECO:0008006" key="4">
    <source>
        <dbReference type="Google" id="ProtNLM"/>
    </source>
</evidence>
<protein>
    <recommendedName>
        <fullName evidence="4">Yippee domain-containing protein</fullName>
    </recommendedName>
</protein>
<sequence>MPSCDPGPGPACLPAKTFRSYLPRCHRTYSCVHCRAHLAKHDELISKVRQAGGAPPLSPAGSHQDCPNSPGGETTMPTRPLSCPWGTQAVGPRASRQSPSVLCLHSLSKGAMAEPTCLTPCESTSLFVCMCVCACLNDFPVWEREVSHPQVAWRLLLWQRGPETQCAVLPWSMWAELEREGPGTSHERVDCCRQAFQLGRAQRSPDGSSFGLFGG</sequence>
<organism evidence="2 3">
    <name type="scientific">Felis catus</name>
    <name type="common">Cat</name>
    <name type="synonym">Felis silvestris catus</name>
    <dbReference type="NCBI Taxonomy" id="9685"/>
    <lineage>
        <taxon>Eukaryota</taxon>
        <taxon>Metazoa</taxon>
        <taxon>Chordata</taxon>
        <taxon>Craniata</taxon>
        <taxon>Vertebrata</taxon>
        <taxon>Euteleostomi</taxon>
        <taxon>Mammalia</taxon>
        <taxon>Eutheria</taxon>
        <taxon>Laurasiatheria</taxon>
        <taxon>Carnivora</taxon>
        <taxon>Feliformia</taxon>
        <taxon>Felidae</taxon>
        <taxon>Felinae</taxon>
        <taxon>Felis</taxon>
    </lineage>
</organism>
<feature type="compositionally biased region" description="Polar residues" evidence="1">
    <location>
        <begin position="65"/>
        <end position="75"/>
    </location>
</feature>
<evidence type="ECO:0000256" key="1">
    <source>
        <dbReference type="SAM" id="MobiDB-lite"/>
    </source>
</evidence>
<proteinExistence type="predicted"/>
<dbReference type="Proteomes" id="UP000823872">
    <property type="component" value="Chromosome D1"/>
</dbReference>
<reference evidence="2" key="3">
    <citation type="submission" date="2025-09" db="UniProtKB">
        <authorList>
            <consortium name="Ensembl"/>
        </authorList>
    </citation>
    <scope>IDENTIFICATION</scope>
    <source>
        <strain evidence="2">breed Abyssinian</strain>
    </source>
</reference>
<dbReference type="Ensembl" id="ENSFCTT00005070364.1">
    <property type="protein sequence ID" value="ENSFCTP00005050103.1"/>
    <property type="gene ID" value="ENSFCTG00005024720.1"/>
</dbReference>
<reference evidence="2 3" key="1">
    <citation type="submission" date="2021-02" db="EMBL/GenBank/DDBJ databases">
        <title>Safari Cat Assemblies.</title>
        <authorList>
            <person name="Bredemeyer K.R."/>
            <person name="Murphy W.J."/>
        </authorList>
    </citation>
    <scope>NUCLEOTIDE SEQUENCE [LARGE SCALE GENOMIC DNA]</scope>
</reference>